<dbReference type="EMBL" id="BPLQ01002536">
    <property type="protein sequence ID" value="GIX93709.1"/>
    <property type="molecule type" value="Genomic_DNA"/>
</dbReference>
<evidence type="ECO:0000313" key="1">
    <source>
        <dbReference type="EMBL" id="GIX93709.1"/>
    </source>
</evidence>
<gene>
    <name evidence="1" type="ORF">CDAR_24711</name>
</gene>
<name>A0AAV4PAR1_9ARAC</name>
<keyword evidence="2" id="KW-1185">Reference proteome</keyword>
<evidence type="ECO:0000313" key="2">
    <source>
        <dbReference type="Proteomes" id="UP001054837"/>
    </source>
</evidence>
<dbReference type="Proteomes" id="UP001054837">
    <property type="component" value="Unassembled WGS sequence"/>
</dbReference>
<accession>A0AAV4PAR1</accession>
<comment type="caution">
    <text evidence="1">The sequence shown here is derived from an EMBL/GenBank/DDBJ whole genome shotgun (WGS) entry which is preliminary data.</text>
</comment>
<proteinExistence type="predicted"/>
<dbReference type="AlphaFoldDB" id="A0AAV4PAR1"/>
<reference evidence="1 2" key="1">
    <citation type="submission" date="2021-06" db="EMBL/GenBank/DDBJ databases">
        <title>Caerostris darwini draft genome.</title>
        <authorList>
            <person name="Kono N."/>
            <person name="Arakawa K."/>
        </authorList>
    </citation>
    <scope>NUCLEOTIDE SEQUENCE [LARGE SCALE GENOMIC DNA]</scope>
</reference>
<protein>
    <submittedName>
        <fullName evidence="1">Uncharacterized protein</fullName>
    </submittedName>
</protein>
<sequence>MVHSVVGQMGATSWFNYRCAVMFRSVIRIGSMEQARMGKLGPGVPLKSENISNHKQFKISLSTFINVTYIEVLASQPHLISDDINKNLSSEEYQNGNHEDEYFGILESFIDIERPE</sequence>
<organism evidence="1 2">
    <name type="scientific">Caerostris darwini</name>
    <dbReference type="NCBI Taxonomy" id="1538125"/>
    <lineage>
        <taxon>Eukaryota</taxon>
        <taxon>Metazoa</taxon>
        <taxon>Ecdysozoa</taxon>
        <taxon>Arthropoda</taxon>
        <taxon>Chelicerata</taxon>
        <taxon>Arachnida</taxon>
        <taxon>Araneae</taxon>
        <taxon>Araneomorphae</taxon>
        <taxon>Entelegynae</taxon>
        <taxon>Araneoidea</taxon>
        <taxon>Araneidae</taxon>
        <taxon>Caerostris</taxon>
    </lineage>
</organism>